<proteinExistence type="inferred from homology"/>
<comment type="caution">
    <text evidence="7">The sequence shown here is derived from an EMBL/GenBank/DDBJ whole genome shotgun (WGS) entry which is preliminary data.</text>
</comment>
<dbReference type="PRINTS" id="PR00862">
    <property type="entry name" value="PROLIGOPTASE"/>
</dbReference>
<dbReference type="Proteomes" id="UP000431092">
    <property type="component" value="Unassembled WGS sequence"/>
</dbReference>
<comment type="similarity">
    <text evidence="1">Belongs to the peptidase S9A family.</text>
</comment>
<dbReference type="AlphaFoldDB" id="A0A6I3I6A5"/>
<dbReference type="InterPro" id="IPR001375">
    <property type="entry name" value="Peptidase_S9_cat"/>
</dbReference>
<accession>A0A6I3I6A5</accession>
<dbReference type="Gene3D" id="3.40.50.1820">
    <property type="entry name" value="alpha/beta hydrolase"/>
    <property type="match status" value="1"/>
</dbReference>
<dbReference type="Pfam" id="PF02897">
    <property type="entry name" value="Peptidase_S9_N"/>
    <property type="match status" value="1"/>
</dbReference>
<dbReference type="InterPro" id="IPR029058">
    <property type="entry name" value="AB_hydrolase_fold"/>
</dbReference>
<dbReference type="PANTHER" id="PTHR11757:SF19">
    <property type="entry name" value="PROLYL ENDOPEPTIDASE-LIKE"/>
    <property type="match status" value="1"/>
</dbReference>
<name>A0A6I3I6A5_9MICO</name>
<dbReference type="Gene3D" id="2.130.10.120">
    <property type="entry name" value="Prolyl oligopeptidase, N-terminal domain"/>
    <property type="match status" value="1"/>
</dbReference>
<dbReference type="SUPFAM" id="SSF53474">
    <property type="entry name" value="alpha/beta-Hydrolases"/>
    <property type="match status" value="1"/>
</dbReference>
<feature type="domain" description="Peptidase S9A N-terminal" evidence="6">
    <location>
        <begin position="8"/>
        <end position="436"/>
    </location>
</feature>
<dbReference type="Pfam" id="PF00326">
    <property type="entry name" value="Peptidase_S9"/>
    <property type="match status" value="1"/>
</dbReference>
<evidence type="ECO:0000256" key="2">
    <source>
        <dbReference type="ARBA" id="ARBA00022670"/>
    </source>
</evidence>
<evidence type="ECO:0000256" key="1">
    <source>
        <dbReference type="ARBA" id="ARBA00005228"/>
    </source>
</evidence>
<dbReference type="InterPro" id="IPR051543">
    <property type="entry name" value="Serine_Peptidase_S9A"/>
</dbReference>
<evidence type="ECO:0000256" key="4">
    <source>
        <dbReference type="ARBA" id="ARBA00022825"/>
    </source>
</evidence>
<evidence type="ECO:0000259" key="5">
    <source>
        <dbReference type="Pfam" id="PF00326"/>
    </source>
</evidence>
<keyword evidence="2" id="KW-0645">Protease</keyword>
<feature type="domain" description="Peptidase S9 prolyl oligopeptidase catalytic" evidence="5">
    <location>
        <begin position="496"/>
        <end position="715"/>
    </location>
</feature>
<dbReference type="InterPro" id="IPR023302">
    <property type="entry name" value="Pept_S9A_N"/>
</dbReference>
<gene>
    <name evidence="7" type="ORF">GGG17_07070</name>
</gene>
<dbReference type="GO" id="GO:0006508">
    <property type="term" value="P:proteolysis"/>
    <property type="evidence" value="ECO:0007669"/>
    <property type="project" value="UniProtKB-KW"/>
</dbReference>
<dbReference type="PANTHER" id="PTHR11757">
    <property type="entry name" value="PROTEASE FAMILY S9A OLIGOPEPTIDASE"/>
    <property type="match status" value="1"/>
</dbReference>
<keyword evidence="4" id="KW-0720">Serine protease</keyword>
<reference evidence="7 8" key="1">
    <citation type="submission" date="2019-11" db="EMBL/GenBank/DDBJ databases">
        <title>Whole genome sequencing identifies a novel species of the genus Arsenicicoccus isolated from human blood.</title>
        <authorList>
            <person name="Jeong J.H."/>
            <person name="Kweon O.J."/>
            <person name="Kim H.R."/>
            <person name="Kim T.-H."/>
            <person name="Ha S.-M."/>
            <person name="Lee M.-K."/>
        </authorList>
    </citation>
    <scope>NUCLEOTIDE SEQUENCE [LARGE SCALE GENOMIC DNA]</scope>
    <source>
        <strain evidence="7 8">MKL-02</strain>
    </source>
</reference>
<evidence type="ECO:0000313" key="7">
    <source>
        <dbReference type="EMBL" id="MTB71734.1"/>
    </source>
</evidence>
<evidence type="ECO:0000259" key="6">
    <source>
        <dbReference type="Pfam" id="PF02897"/>
    </source>
</evidence>
<dbReference type="SUPFAM" id="SSF50993">
    <property type="entry name" value="Peptidase/esterase 'gauge' domain"/>
    <property type="match status" value="1"/>
</dbReference>
<keyword evidence="3" id="KW-0378">Hydrolase</keyword>
<dbReference type="RefSeq" id="WP_311966491.1">
    <property type="nucleotide sequence ID" value="NZ_WLVL01000023.1"/>
</dbReference>
<evidence type="ECO:0000256" key="3">
    <source>
        <dbReference type="ARBA" id="ARBA00022801"/>
    </source>
</evidence>
<sequence length="718" mass="78762">MTTASPEPPVARRVETIREHHGDRVVDHYEWLRDKTSPEVLAHLEAENAYTEAMTAHLAPLTEQVYDEIRTRTQETDLSVPSAYRGWWYYSRITAGEQYGRECRVPVRPGEQPPALTDGAPPVGEQVLLDAEALAADADFFAVGSSEISHDGTCYAYAVDTAGDEIYDLVVTRVGDDPTRTGPVGEVIDDAVRKVGYGLAFSRDGRHIFYSRNDDAWRQFQVWRHEIGTPAEQDVLVHEETDERFWVGVGSSRDDAWIIVAAGSKDTSETWLLPADDPCGEPRCVAPRREGVEYDAEPAGDRLLITHNATHQDFELAQAPLGSTSADDWQSLYAAAPGERVVGVDAFEAHVVVSLRRDGLTALAVMDRTGDPVGPDGSGFGPMRPIGLDEELGTIGVGDTPDYGSHVLRIGFTSLVTPRSVYDVDLVTGDRTLLRQTPVLGGVDLGDYVQHREWATAADGTRIPISVVHRKDVVADGTAPGLIYGYGSYEASMDPWFSVARLSLLDRGFVWALAHVRGGGEMGRQWYLQGRRLHKRNTFTDFVACAEHLVDTGWVASDRLVAEGGSAGGLLMGAVANLAPERFRAIHAQVPFVDALTTILDPSLPLTVGEWEEWGNPLADPEVYAYMKGYSPYDNVAARPYPAILATTSLNDSRVYYVEPAKWVARLRERATNDLATRPILLKTEMVAGHGGVSGRYHAWRQAAFEYAWLIDQAGASA</sequence>
<evidence type="ECO:0000313" key="8">
    <source>
        <dbReference type="Proteomes" id="UP000431092"/>
    </source>
</evidence>
<organism evidence="7 8">
    <name type="scientific">Arsenicicoccus cauae</name>
    <dbReference type="NCBI Taxonomy" id="2663847"/>
    <lineage>
        <taxon>Bacteria</taxon>
        <taxon>Bacillati</taxon>
        <taxon>Actinomycetota</taxon>
        <taxon>Actinomycetes</taxon>
        <taxon>Micrococcales</taxon>
        <taxon>Intrasporangiaceae</taxon>
        <taxon>Arsenicicoccus</taxon>
    </lineage>
</organism>
<dbReference type="InterPro" id="IPR002470">
    <property type="entry name" value="Peptidase_S9A"/>
</dbReference>
<dbReference type="GO" id="GO:0004252">
    <property type="term" value="F:serine-type endopeptidase activity"/>
    <property type="evidence" value="ECO:0007669"/>
    <property type="project" value="InterPro"/>
</dbReference>
<keyword evidence="8" id="KW-1185">Reference proteome</keyword>
<protein>
    <submittedName>
        <fullName evidence="7">Prolyl oligopeptidase family serine peptidase</fullName>
    </submittedName>
</protein>
<dbReference type="EMBL" id="WLVL01000023">
    <property type="protein sequence ID" value="MTB71734.1"/>
    <property type="molecule type" value="Genomic_DNA"/>
</dbReference>